<feature type="transmembrane region" description="Helical" evidence="2">
    <location>
        <begin position="436"/>
        <end position="461"/>
    </location>
</feature>
<feature type="coiled-coil region" evidence="1">
    <location>
        <begin position="901"/>
        <end position="959"/>
    </location>
</feature>
<dbReference type="KEGG" id="ifn:GM661_12195"/>
<evidence type="ECO:0000256" key="2">
    <source>
        <dbReference type="SAM" id="Phobius"/>
    </source>
</evidence>
<evidence type="ECO:0000313" key="3">
    <source>
        <dbReference type="EMBL" id="QTL98669.1"/>
    </source>
</evidence>
<accession>A0A8A7KGN9</accession>
<protein>
    <submittedName>
        <fullName evidence="3">Uncharacterized protein</fullName>
    </submittedName>
</protein>
<keyword evidence="2" id="KW-0472">Membrane</keyword>
<reference evidence="3" key="1">
    <citation type="submission" date="2019-12" db="EMBL/GenBank/DDBJ databases">
        <authorList>
            <person name="zhang j."/>
            <person name="sun C.M."/>
        </authorList>
    </citation>
    <scope>NUCLEOTIDE SEQUENCE</scope>
    <source>
        <strain evidence="3">NS-1</strain>
    </source>
</reference>
<name>A0A8A7KGN9_9FIRM</name>
<dbReference type="EMBL" id="CP046640">
    <property type="protein sequence ID" value="QTL98669.1"/>
    <property type="molecule type" value="Genomic_DNA"/>
</dbReference>
<sequence length="2143" mass="249587">MSEKKITHKELLTFSNLTNLDWHFVDIEPKQETDQNGKVSFVYHKLNSLLTPNSFIKAYKNPRTKRDPIYCYGTDNQGTYLGKDEGLAEMRQNAGIAMEYLEKWQDEGNKEGKFLGEWEVVYGADSYKVVTDYLDYIYRQSIKGKTGQETTLSHEEIMREMEVPSREGVEETEEHIENIEFGVNCAEKLLSLVIWKKKLDSSGKIKKVTKEILKGVSRNELKELAKKIEIPSIKLFMLAYLNRNSGLYITKDLSKEIAEDYQESLEEKTRVEGYEDILEENIKVKITQSLKMHDTGFRVLVLKKGDDIVISYKGKKTPQSKILPEDLDYLQIVYDKIKREHNKQNTKISFTGFEGGADLGFINSLFADEKDECRAGLFYNKIDVLKGFIDFTPEDIDKEYIGNISIIVVSEAKGITNQMAENAFYSLLLLGAAKSVAVTAVTSTLLVAGVIIILIGILNVVKKVLKDICTEKTYKRLQELGFVATDKSAEKLLGDDLVKGYITDEFYEHNNYVEFPIRQYPDSKGNIKCQLLLSEPVEFTSPTPLANNKHTIKIKKEDAVYLLLNMGKNEILKEDYSFTLQNQEVKFEYLFYRRSAAKREMVHNAILGPQEETVGYVHQYWGLAKNKSGYYEIKGTFKKDPNPPQEQVFGDVPYNVLLKEEEEEITKYNMLVNLMEITGTIQRNYIKKKDDIFEFIYPEDNKPVVVQEIPTISQNNEEYEYNEFFFMPYLDEDGIISQELRSEYIASVFKSAVLYYYLKKLAPKPRGSNYTFKHRLNKIKYGQEDINKIEYNFGEKTINEKFRMIMYELQYGGGSPRSHGSIKEIPNCQVSPYYYKSILDIFKDEIQEFEKYYQVKNIKEVERRYAVFFVKEDIDGLIMIDPTSALEYKYNPDDYILGGELKIKALNISDKEREKKEAQKKEFRKLAPQESLSSLSMLIMLKEGEKENLKNSLSEEQKEEIKYLIASRNKGYEESEESLAVEEVDTSWDETDRERYYLNNYRNPQQSIEEKALKFNQYLFAKDFKQNQAYIARNIFGIDLSKENTAILKEIGKKIRTEKKFKADIYQDEEKKSLVINYDSSGLDYKLVNLCAAIGIPNEEFDRAEKVYRQEVEENGEEYQYTLKAYSAGGALAQYAGLMSEGYLPNYQVINYNPLGIGKMLKFNGNEFLGYKIGLDYYLSKILQGNNSMNILLYELIDRGVIKYGNISSEYRNQYAQTINSLKMKRLLYSVYQDKFNLSEKQAKEIIDKNFNPLIIERKMRLIDRYQAYESRVRGGEGNYDNIINYIISDDIIANLFEKAGASYIVDKDLKGFEKGKNPTLINRIKKLKEEELEKELKTRLDQFVPFLLLKENANGGSAVNRLRRKPAVGNMTNKLSQDYLQALIKDIVLDLNKKDKNVLKELFKRSRRGHSDYFLEIIKDRLRHSMKSQKKLAEDERVFKSRYLQEKPELLTEKDKVYPLAQAALEQMEEMNNAELQDLYNWEIRGDGIELILCPQKEEEEVKVIEYYSSDSALKFDNQEKRLKLECQDPSKNRIYGSNRQGNYFPEKDIEYLVSEDEVYEFNNTQGLGFTIFSPYTSPEKIIKIDGITIDRQYEEIDRDEANIGKRTKTLRDSYFGDNIILRDKKSIYGEPCGELIYFYGPEKKDELIIEGFQNGDYGIKLREKIRSKEEKAAALTYTEHQLKIEPFEFAILNKFKISREIYQHSVLEVQGVIKKENRHKYYQYLREQEDPTITITYDNDDRKILFKGIIEEFGLGTRENQTHYLRIKAFSYSKLLARRRRNRVFQNIGTSYQGVFDKIKSQNLEFHIDFADTSVASTPLINEDYPVVIQYKESEWDFIKRLATYVNQILIVDDTKDNQEIINIQAGPHNNVAQELNNIAGGEGRKTGRKNTKYKYYRIKEHEHYRSDDIFQIGKKVNYRISNKTKETLELIIIKNVIYLKNQRLCSDLIMVKEEDIKLVKEIREKRIEGRSFRGEVVKVNNKYQAKVRFIDLADDFQEDKAHWFPIDRIYTTAFIAPEIGDIVDIYFKARNEKYASVGKTTRVEKREINHDPADKMIKTPGDYQIRLNNQSVLFAAPKMSSKVELKEKEINLESNGSSIKMKENIKLKADKAFMLIDKDVLQFGFGGNGIKVKDGEINIS</sequence>
<keyword evidence="2" id="KW-1133">Transmembrane helix</keyword>
<dbReference type="Proteomes" id="UP000665020">
    <property type="component" value="Chromosome"/>
</dbReference>
<dbReference type="Gene3D" id="3.55.50.10">
    <property type="entry name" value="Baseplate protein-like domains"/>
    <property type="match status" value="1"/>
</dbReference>
<gene>
    <name evidence="3" type="ORF">GM661_12195</name>
</gene>
<proteinExistence type="predicted"/>
<evidence type="ECO:0000313" key="4">
    <source>
        <dbReference type="Proteomes" id="UP000665020"/>
    </source>
</evidence>
<keyword evidence="2" id="KW-0812">Transmembrane</keyword>
<dbReference type="SUPFAM" id="SSF69279">
    <property type="entry name" value="Phage tail proteins"/>
    <property type="match status" value="1"/>
</dbReference>
<organism evidence="3 4">
    <name type="scientific">Iocasia fonsfrigidae</name>
    <dbReference type="NCBI Taxonomy" id="2682810"/>
    <lineage>
        <taxon>Bacteria</taxon>
        <taxon>Bacillati</taxon>
        <taxon>Bacillota</taxon>
        <taxon>Clostridia</taxon>
        <taxon>Halanaerobiales</taxon>
        <taxon>Halanaerobiaceae</taxon>
        <taxon>Iocasia</taxon>
    </lineage>
</organism>
<keyword evidence="4" id="KW-1185">Reference proteome</keyword>
<evidence type="ECO:0000256" key="1">
    <source>
        <dbReference type="SAM" id="Coils"/>
    </source>
</evidence>
<dbReference type="RefSeq" id="WP_230867074.1">
    <property type="nucleotide sequence ID" value="NZ_CP046640.1"/>
</dbReference>
<dbReference type="Pfam" id="PF05954">
    <property type="entry name" value="Phage_GPD"/>
    <property type="match status" value="1"/>
</dbReference>
<keyword evidence="1" id="KW-0175">Coiled coil</keyword>